<gene>
    <name evidence="2" type="ORF">PIB30_041169</name>
</gene>
<accession>A0ABU6VEX3</accession>
<evidence type="ECO:0000256" key="1">
    <source>
        <dbReference type="SAM" id="MobiDB-lite"/>
    </source>
</evidence>
<evidence type="ECO:0000313" key="2">
    <source>
        <dbReference type="EMBL" id="MED6171492.1"/>
    </source>
</evidence>
<sequence length="110" mass="11659">MATYSHLLTVTARVAVKVGRWTRQLFLPCLSSSRFPCSPLPPTQATINGNDKEGGGGLSFSTQSSSPSTFVTLVLCETAANPLTGVVAAFLFPFFVCDSLPSLLPIYSNS</sequence>
<comment type="caution">
    <text evidence="2">The sequence shown here is derived from an EMBL/GenBank/DDBJ whole genome shotgun (WGS) entry which is preliminary data.</text>
</comment>
<feature type="region of interest" description="Disordered" evidence="1">
    <location>
        <begin position="46"/>
        <end position="65"/>
    </location>
</feature>
<protein>
    <submittedName>
        <fullName evidence="2">Uncharacterized protein</fullName>
    </submittedName>
</protein>
<reference evidence="2 3" key="1">
    <citation type="journal article" date="2023" name="Plants (Basel)">
        <title>Bridging the Gap: Combining Genomics and Transcriptomics Approaches to Understand Stylosanthes scabra, an Orphan Legume from the Brazilian Caatinga.</title>
        <authorList>
            <person name="Ferreira-Neto J.R.C."/>
            <person name="da Silva M.D."/>
            <person name="Binneck E."/>
            <person name="de Melo N.F."/>
            <person name="da Silva R.H."/>
            <person name="de Melo A.L.T.M."/>
            <person name="Pandolfi V."/>
            <person name="Bustamante F.O."/>
            <person name="Brasileiro-Vidal A.C."/>
            <person name="Benko-Iseppon A.M."/>
        </authorList>
    </citation>
    <scope>NUCLEOTIDE SEQUENCE [LARGE SCALE GENOMIC DNA]</scope>
    <source>
        <tissue evidence="2">Leaves</tissue>
    </source>
</reference>
<dbReference type="Proteomes" id="UP001341840">
    <property type="component" value="Unassembled WGS sequence"/>
</dbReference>
<keyword evidence="3" id="KW-1185">Reference proteome</keyword>
<dbReference type="EMBL" id="JASCZI010151261">
    <property type="protein sequence ID" value="MED6171492.1"/>
    <property type="molecule type" value="Genomic_DNA"/>
</dbReference>
<proteinExistence type="predicted"/>
<evidence type="ECO:0000313" key="3">
    <source>
        <dbReference type="Proteomes" id="UP001341840"/>
    </source>
</evidence>
<organism evidence="2 3">
    <name type="scientific">Stylosanthes scabra</name>
    <dbReference type="NCBI Taxonomy" id="79078"/>
    <lineage>
        <taxon>Eukaryota</taxon>
        <taxon>Viridiplantae</taxon>
        <taxon>Streptophyta</taxon>
        <taxon>Embryophyta</taxon>
        <taxon>Tracheophyta</taxon>
        <taxon>Spermatophyta</taxon>
        <taxon>Magnoliopsida</taxon>
        <taxon>eudicotyledons</taxon>
        <taxon>Gunneridae</taxon>
        <taxon>Pentapetalae</taxon>
        <taxon>rosids</taxon>
        <taxon>fabids</taxon>
        <taxon>Fabales</taxon>
        <taxon>Fabaceae</taxon>
        <taxon>Papilionoideae</taxon>
        <taxon>50 kb inversion clade</taxon>
        <taxon>dalbergioids sensu lato</taxon>
        <taxon>Dalbergieae</taxon>
        <taxon>Pterocarpus clade</taxon>
        <taxon>Stylosanthes</taxon>
    </lineage>
</organism>
<name>A0ABU6VEX3_9FABA</name>